<dbReference type="InterPro" id="IPR004033">
    <property type="entry name" value="UbiE/COQ5_MeTrFase"/>
</dbReference>
<name>A0A2K3UZ60_9DEIO</name>
<sequence>MDTLGERERHNQRQFDGLAASYDRMGFLALTAQFLAGAVKVQPGDAVLDVMTGTGHVALALAGAVGPSGRVVGADLSAGMLEVARAKAAGLEQLSFVQGDACSLPFADASFGAVVCASGLFFVPDMVAALREWRRLVRPGGEVVFSSFGPGLMGDLPGRWRERLGQYGVTPGSPPLGRIPTPEAAQELLQSAGFAQIRVSLSALPYTLASPQARWADIEAGLEGQPLATFTPSQQARIQAEHRADIAPLFASGPYTVPVPVLVARGVRGD</sequence>
<evidence type="ECO:0000256" key="1">
    <source>
        <dbReference type="ARBA" id="ARBA00022603"/>
    </source>
</evidence>
<dbReference type="OrthoDB" id="9777638at2"/>
<dbReference type="RefSeq" id="WP_103312252.1">
    <property type="nucleotide sequence ID" value="NZ_PPPD01000001.1"/>
</dbReference>
<organism evidence="5 6">
    <name type="scientific">Deinococcus koreensis</name>
    <dbReference type="NCBI Taxonomy" id="2054903"/>
    <lineage>
        <taxon>Bacteria</taxon>
        <taxon>Thermotogati</taxon>
        <taxon>Deinococcota</taxon>
        <taxon>Deinococci</taxon>
        <taxon>Deinococcales</taxon>
        <taxon>Deinococcaceae</taxon>
        <taxon>Deinococcus</taxon>
    </lineage>
</organism>
<evidence type="ECO:0000259" key="4">
    <source>
        <dbReference type="Pfam" id="PF13649"/>
    </source>
</evidence>
<reference evidence="5 6" key="1">
    <citation type="submission" date="2018-01" db="EMBL/GenBank/DDBJ databases">
        <title>Deinococcus koreensis sp. nov., a radiation-resistant bacterium isolated from river water.</title>
        <authorList>
            <person name="Choi A."/>
        </authorList>
    </citation>
    <scope>NUCLEOTIDE SEQUENCE [LARGE SCALE GENOMIC DNA]</scope>
    <source>
        <strain evidence="5 6">SJW1-2</strain>
    </source>
</reference>
<evidence type="ECO:0000256" key="3">
    <source>
        <dbReference type="ARBA" id="ARBA00022691"/>
    </source>
</evidence>
<dbReference type="InterPro" id="IPR041698">
    <property type="entry name" value="Methyltransf_25"/>
</dbReference>
<dbReference type="PROSITE" id="PS51608">
    <property type="entry name" value="SAM_MT_UBIE"/>
    <property type="match status" value="1"/>
</dbReference>
<feature type="domain" description="Methyltransferase" evidence="4">
    <location>
        <begin position="47"/>
        <end position="141"/>
    </location>
</feature>
<evidence type="ECO:0000313" key="6">
    <source>
        <dbReference type="Proteomes" id="UP000236379"/>
    </source>
</evidence>
<dbReference type="PANTHER" id="PTHR43591">
    <property type="entry name" value="METHYLTRANSFERASE"/>
    <property type="match status" value="1"/>
</dbReference>
<comment type="caution">
    <text evidence="5">The sequence shown here is derived from an EMBL/GenBank/DDBJ whole genome shotgun (WGS) entry which is preliminary data.</text>
</comment>
<dbReference type="CDD" id="cd02440">
    <property type="entry name" value="AdoMet_MTases"/>
    <property type="match status" value="1"/>
</dbReference>
<protein>
    <submittedName>
        <fullName evidence="5">Methyltransferase</fullName>
    </submittedName>
</protein>
<dbReference type="InterPro" id="IPR029063">
    <property type="entry name" value="SAM-dependent_MTases_sf"/>
</dbReference>
<keyword evidence="2 5" id="KW-0808">Transferase</keyword>
<dbReference type="Pfam" id="PF13649">
    <property type="entry name" value="Methyltransf_25"/>
    <property type="match status" value="1"/>
</dbReference>
<dbReference type="GO" id="GO:0008168">
    <property type="term" value="F:methyltransferase activity"/>
    <property type="evidence" value="ECO:0007669"/>
    <property type="project" value="UniProtKB-KW"/>
</dbReference>
<dbReference type="EMBL" id="PPPD01000001">
    <property type="protein sequence ID" value="PNY81811.1"/>
    <property type="molecule type" value="Genomic_DNA"/>
</dbReference>
<evidence type="ECO:0000256" key="2">
    <source>
        <dbReference type="ARBA" id="ARBA00022679"/>
    </source>
</evidence>
<dbReference type="GO" id="GO:0032259">
    <property type="term" value="P:methylation"/>
    <property type="evidence" value="ECO:0007669"/>
    <property type="project" value="UniProtKB-KW"/>
</dbReference>
<dbReference type="Proteomes" id="UP000236379">
    <property type="component" value="Unassembled WGS sequence"/>
</dbReference>
<accession>A0A2K3UZ60</accession>
<keyword evidence="1 5" id="KW-0489">Methyltransferase</keyword>
<gene>
    <name evidence="5" type="ORF">CVO96_10865</name>
</gene>
<proteinExistence type="predicted"/>
<keyword evidence="6" id="KW-1185">Reference proteome</keyword>
<dbReference type="PANTHER" id="PTHR43591:SF24">
    <property type="entry name" value="2-METHOXY-6-POLYPRENYL-1,4-BENZOQUINOL METHYLASE, MITOCHONDRIAL"/>
    <property type="match status" value="1"/>
</dbReference>
<dbReference type="Gene3D" id="3.40.50.150">
    <property type="entry name" value="Vaccinia Virus protein VP39"/>
    <property type="match status" value="1"/>
</dbReference>
<keyword evidence="3" id="KW-0949">S-adenosyl-L-methionine</keyword>
<dbReference type="AlphaFoldDB" id="A0A2K3UZ60"/>
<dbReference type="SUPFAM" id="SSF53335">
    <property type="entry name" value="S-adenosyl-L-methionine-dependent methyltransferases"/>
    <property type="match status" value="1"/>
</dbReference>
<evidence type="ECO:0000313" key="5">
    <source>
        <dbReference type="EMBL" id="PNY81811.1"/>
    </source>
</evidence>